<reference evidence="2 3" key="1">
    <citation type="submission" date="2019-03" db="EMBL/GenBank/DDBJ databases">
        <title>Single cell metagenomics reveals metabolic interactions within the superorganism composed of flagellate Streblomastix strix and complex community of Bacteroidetes bacteria on its surface.</title>
        <authorList>
            <person name="Treitli S.C."/>
            <person name="Kolisko M."/>
            <person name="Husnik F."/>
            <person name="Keeling P."/>
            <person name="Hampl V."/>
        </authorList>
    </citation>
    <scope>NUCLEOTIDE SEQUENCE [LARGE SCALE GENOMIC DNA]</scope>
    <source>
        <strain evidence="2">ST1C</strain>
    </source>
</reference>
<name>A0A5J4W662_9EUKA</name>
<feature type="region of interest" description="Disordered" evidence="1">
    <location>
        <begin position="1"/>
        <end position="32"/>
    </location>
</feature>
<dbReference type="InterPro" id="IPR011989">
    <property type="entry name" value="ARM-like"/>
</dbReference>
<evidence type="ECO:0000313" key="3">
    <source>
        <dbReference type="Proteomes" id="UP000324800"/>
    </source>
</evidence>
<feature type="compositionally biased region" description="Basic and acidic residues" evidence="1">
    <location>
        <begin position="1"/>
        <end position="17"/>
    </location>
</feature>
<dbReference type="SUPFAM" id="SSF48371">
    <property type="entry name" value="ARM repeat"/>
    <property type="match status" value="1"/>
</dbReference>
<feature type="non-terminal residue" evidence="2">
    <location>
        <position position="1"/>
    </location>
</feature>
<sequence length="563" mass="64558">KDQKKKKEKDKNKEKEKKKQTKTKTKDFPLQQVQQAPLSQIVTSPPVFFQMINSSPESQNPPIIYQQPQQYLINPIQTQPQQIYFEQLYPHAPGSDFFDFSKTPQTSVDNNPQPVAFVNVKHRRHEHQHGHEHEHERDHEHDRHKHGHRHSESLVRRDVVDNSKKISKRSQSNAPEHIALSSNLSHIHSDFKAAVQDKKRLSYSSITPRRIKHNPLNDSKQIESKTTFEKSEEFLGRLDQLKVQFDGASKRQIERFATLELLNELKEMLDWSLKTKKNENQRVVQLRACQILENIVIDNQSCADNVLQSGIIDVILSIINSIFLNQIQMVLLSPLFEFIEICNTKQKLSFVDKGFIPTMHRLLDSPDELCVNMAVSMIERILHASSILSTQGQETQIKGIIEQDGTIDKLVDVLMNDEYKDEEINEKAALAIGQAFKACAIPVGYRSEVILTIKRITNHEDLYMSSVGIHVLAGLAECPENHEDIISADYQSDISKFISQKYDLIVDYALQLVLNILSHGKADSKTIETAKSILPLKRIRELSQYRDPIISENAKLLIEILGN</sequence>
<dbReference type="AlphaFoldDB" id="A0A5J4W662"/>
<comment type="caution">
    <text evidence="2">The sequence shown here is derived from an EMBL/GenBank/DDBJ whole genome shotgun (WGS) entry which is preliminary data.</text>
</comment>
<gene>
    <name evidence="2" type="ORF">EZS28_014477</name>
</gene>
<dbReference type="EMBL" id="SNRW01003385">
    <property type="protein sequence ID" value="KAA6389993.1"/>
    <property type="molecule type" value="Genomic_DNA"/>
</dbReference>
<accession>A0A5J4W662</accession>
<feature type="region of interest" description="Disordered" evidence="1">
    <location>
        <begin position="123"/>
        <end position="176"/>
    </location>
</feature>
<protein>
    <submittedName>
        <fullName evidence="2">Uncharacterized protein</fullName>
    </submittedName>
</protein>
<evidence type="ECO:0000313" key="2">
    <source>
        <dbReference type="EMBL" id="KAA6389993.1"/>
    </source>
</evidence>
<dbReference type="Proteomes" id="UP000324800">
    <property type="component" value="Unassembled WGS sequence"/>
</dbReference>
<feature type="compositionally biased region" description="Basic and acidic residues" evidence="1">
    <location>
        <begin position="129"/>
        <end position="141"/>
    </location>
</feature>
<dbReference type="InterPro" id="IPR016024">
    <property type="entry name" value="ARM-type_fold"/>
</dbReference>
<organism evidence="2 3">
    <name type="scientific">Streblomastix strix</name>
    <dbReference type="NCBI Taxonomy" id="222440"/>
    <lineage>
        <taxon>Eukaryota</taxon>
        <taxon>Metamonada</taxon>
        <taxon>Preaxostyla</taxon>
        <taxon>Oxymonadida</taxon>
        <taxon>Streblomastigidae</taxon>
        <taxon>Streblomastix</taxon>
    </lineage>
</organism>
<dbReference type="Gene3D" id="1.25.10.10">
    <property type="entry name" value="Leucine-rich Repeat Variant"/>
    <property type="match status" value="1"/>
</dbReference>
<proteinExistence type="predicted"/>
<feature type="compositionally biased region" description="Basic and acidic residues" evidence="1">
    <location>
        <begin position="150"/>
        <end position="164"/>
    </location>
</feature>
<evidence type="ECO:0000256" key="1">
    <source>
        <dbReference type="SAM" id="MobiDB-lite"/>
    </source>
</evidence>